<evidence type="ECO:0000313" key="1">
    <source>
        <dbReference type="EMBL" id="GFS95932.1"/>
    </source>
</evidence>
<sequence length="53" mass="5948">GRKSDGDLKLRHLKGVTLLDIVEKREIRSVDKTTSDLILNTVWCNPNGSEVKV</sequence>
<gene>
    <name evidence="1" type="ORF">NPIL_626321</name>
</gene>
<name>A0A8X6N5Q0_NEPPI</name>
<reference evidence="1" key="1">
    <citation type="submission" date="2020-08" db="EMBL/GenBank/DDBJ databases">
        <title>Multicomponent nature underlies the extraordinary mechanical properties of spider dragline silk.</title>
        <authorList>
            <person name="Kono N."/>
            <person name="Nakamura H."/>
            <person name="Mori M."/>
            <person name="Yoshida Y."/>
            <person name="Ohtoshi R."/>
            <person name="Malay A.D."/>
            <person name="Moran D.A.P."/>
            <person name="Tomita M."/>
            <person name="Numata K."/>
            <person name="Arakawa K."/>
        </authorList>
    </citation>
    <scope>NUCLEOTIDE SEQUENCE</scope>
</reference>
<dbReference type="Proteomes" id="UP000887013">
    <property type="component" value="Unassembled WGS sequence"/>
</dbReference>
<dbReference type="EMBL" id="BMAW01005772">
    <property type="protein sequence ID" value="GFS95932.1"/>
    <property type="molecule type" value="Genomic_DNA"/>
</dbReference>
<feature type="non-terminal residue" evidence="1">
    <location>
        <position position="1"/>
    </location>
</feature>
<comment type="caution">
    <text evidence="1">The sequence shown here is derived from an EMBL/GenBank/DDBJ whole genome shotgun (WGS) entry which is preliminary data.</text>
</comment>
<organism evidence="1 2">
    <name type="scientific">Nephila pilipes</name>
    <name type="common">Giant wood spider</name>
    <name type="synonym">Nephila maculata</name>
    <dbReference type="NCBI Taxonomy" id="299642"/>
    <lineage>
        <taxon>Eukaryota</taxon>
        <taxon>Metazoa</taxon>
        <taxon>Ecdysozoa</taxon>
        <taxon>Arthropoda</taxon>
        <taxon>Chelicerata</taxon>
        <taxon>Arachnida</taxon>
        <taxon>Araneae</taxon>
        <taxon>Araneomorphae</taxon>
        <taxon>Entelegynae</taxon>
        <taxon>Araneoidea</taxon>
        <taxon>Nephilidae</taxon>
        <taxon>Nephila</taxon>
    </lineage>
</organism>
<dbReference type="AlphaFoldDB" id="A0A8X6N5Q0"/>
<evidence type="ECO:0000313" key="2">
    <source>
        <dbReference type="Proteomes" id="UP000887013"/>
    </source>
</evidence>
<keyword evidence="2" id="KW-1185">Reference proteome</keyword>
<proteinExistence type="predicted"/>
<accession>A0A8X6N5Q0</accession>
<protein>
    <submittedName>
        <fullName evidence="1">Uncharacterized protein</fullName>
    </submittedName>
</protein>